<protein>
    <recommendedName>
        <fullName evidence="3">Competence protein CoiA</fullName>
    </recommendedName>
</protein>
<evidence type="ECO:0008006" key="3">
    <source>
        <dbReference type="Google" id="ProtNLM"/>
    </source>
</evidence>
<gene>
    <name evidence="1" type="ORF">CR105_26985</name>
</gene>
<dbReference type="EMBL" id="PDOC01000057">
    <property type="protein sequence ID" value="PIL41943.1"/>
    <property type="molecule type" value="Genomic_DNA"/>
</dbReference>
<evidence type="ECO:0000313" key="2">
    <source>
        <dbReference type="Proteomes" id="UP000230390"/>
    </source>
</evidence>
<comment type="caution">
    <text evidence="1">The sequence shown here is derived from an EMBL/GenBank/DDBJ whole genome shotgun (WGS) entry which is preliminary data.</text>
</comment>
<sequence length="268" mass="30350">MSDKPAIGLKVPFGRLGARMVAPTDSLARGLACGCECPGCGTKLLLRQGKKRLHFAHYNAPATNRCVELSIHSAAIQVLMEAKFMPLPLLHVEVAKRATDLTEVQRSHRVREYKIAYFDQCLAEVTYTDGDFGTIRADVICYSQGQELLVEMWYTQAVDADKIAKIERLGMPAIEIYLGDLDLNNAVAEIEQRVLGSTQYKQWLFYPGVADVKARLEAEVDANLAHINERHAKAQEVRHRKKRSWMRSYWSKCDCIRRQSGRNGKRKQ</sequence>
<dbReference type="Proteomes" id="UP000230390">
    <property type="component" value="Unassembled WGS sequence"/>
</dbReference>
<keyword evidence="2" id="KW-1185">Reference proteome</keyword>
<dbReference type="AlphaFoldDB" id="A0A2G8T7K1"/>
<dbReference type="OrthoDB" id="9134102at2"/>
<reference evidence="1 2" key="1">
    <citation type="submission" date="2017-10" db="EMBL/GenBank/DDBJ databases">
        <title>Massilia psychrophilum sp. nov., a novel purple-pigmented bacterium isolated from Tianshan glacier, Xinjiang Municipality, China.</title>
        <authorList>
            <person name="Wang H."/>
        </authorList>
    </citation>
    <scope>NUCLEOTIDE SEQUENCE [LARGE SCALE GENOMIC DNA]</scope>
    <source>
        <strain evidence="1 2">JCM 30074</strain>
    </source>
</reference>
<accession>A0A2G8T7K1</accession>
<organism evidence="1 2">
    <name type="scientific">Massilia eurypsychrophila</name>
    <dbReference type="NCBI Taxonomy" id="1485217"/>
    <lineage>
        <taxon>Bacteria</taxon>
        <taxon>Pseudomonadati</taxon>
        <taxon>Pseudomonadota</taxon>
        <taxon>Betaproteobacteria</taxon>
        <taxon>Burkholderiales</taxon>
        <taxon>Oxalobacteraceae</taxon>
        <taxon>Telluria group</taxon>
        <taxon>Massilia</taxon>
    </lineage>
</organism>
<name>A0A2G8T7K1_9BURK</name>
<dbReference type="RefSeq" id="WP_099794025.1">
    <property type="nucleotide sequence ID" value="NZ_JBHLYV010000070.1"/>
</dbReference>
<evidence type="ECO:0000313" key="1">
    <source>
        <dbReference type="EMBL" id="PIL41943.1"/>
    </source>
</evidence>
<proteinExistence type="predicted"/>